<evidence type="ECO:0000256" key="1">
    <source>
        <dbReference type="SAM" id="Phobius"/>
    </source>
</evidence>
<comment type="caution">
    <text evidence="2">The sequence shown here is derived from an EMBL/GenBank/DDBJ whole genome shotgun (WGS) entry which is preliminary data.</text>
</comment>
<reference evidence="2 3" key="1">
    <citation type="journal article" date="2016" name="Nat. Commun.">
        <title>Thousands of microbial genomes shed light on interconnected biogeochemical processes in an aquifer system.</title>
        <authorList>
            <person name="Anantharaman K."/>
            <person name="Brown C.T."/>
            <person name="Hug L.A."/>
            <person name="Sharon I."/>
            <person name="Castelle C.J."/>
            <person name="Probst A.J."/>
            <person name="Thomas B.C."/>
            <person name="Singh A."/>
            <person name="Wilkins M.J."/>
            <person name="Karaoz U."/>
            <person name="Brodie E.L."/>
            <person name="Williams K.H."/>
            <person name="Hubbard S.S."/>
            <person name="Banfield J.F."/>
        </authorList>
    </citation>
    <scope>NUCLEOTIDE SEQUENCE [LARGE SCALE GENOMIC DNA]</scope>
</reference>
<dbReference type="Pfam" id="PF14907">
    <property type="entry name" value="NTP_transf_5"/>
    <property type="match status" value="1"/>
</dbReference>
<feature type="transmembrane region" description="Helical" evidence="1">
    <location>
        <begin position="366"/>
        <end position="386"/>
    </location>
</feature>
<proteinExistence type="predicted"/>
<keyword evidence="1" id="KW-0472">Membrane</keyword>
<evidence type="ECO:0000313" key="3">
    <source>
        <dbReference type="Proteomes" id="UP000176253"/>
    </source>
</evidence>
<evidence type="ECO:0000313" key="2">
    <source>
        <dbReference type="EMBL" id="OGG16743.1"/>
    </source>
</evidence>
<dbReference type="AlphaFoldDB" id="A0A1F5ZWK2"/>
<dbReference type="InterPro" id="IPR019533">
    <property type="entry name" value="Peptidase_S26"/>
</dbReference>
<accession>A0A1F5ZWK2</accession>
<keyword evidence="1" id="KW-1133">Transmembrane helix</keyword>
<dbReference type="GO" id="GO:0006465">
    <property type="term" value="P:signal peptide processing"/>
    <property type="evidence" value="ECO:0007669"/>
    <property type="project" value="InterPro"/>
</dbReference>
<dbReference type="GO" id="GO:0004252">
    <property type="term" value="F:serine-type endopeptidase activity"/>
    <property type="evidence" value="ECO:0007669"/>
    <property type="project" value="InterPro"/>
</dbReference>
<name>A0A1F5ZWK2_9BACT</name>
<dbReference type="EMBL" id="MFJM01000053">
    <property type="protein sequence ID" value="OGG16743.1"/>
    <property type="molecule type" value="Genomic_DNA"/>
</dbReference>
<evidence type="ECO:0008006" key="4">
    <source>
        <dbReference type="Google" id="ProtNLM"/>
    </source>
</evidence>
<dbReference type="CDD" id="cd06530">
    <property type="entry name" value="S26_SPase_I"/>
    <property type="match status" value="1"/>
</dbReference>
<keyword evidence="1" id="KW-0812">Transmembrane</keyword>
<gene>
    <name evidence="2" type="ORF">A3D78_01445</name>
</gene>
<dbReference type="InterPro" id="IPR039498">
    <property type="entry name" value="NTP_transf_5"/>
</dbReference>
<dbReference type="Proteomes" id="UP000176253">
    <property type="component" value="Unassembled WGS sequence"/>
</dbReference>
<protein>
    <recommendedName>
        <fullName evidence="4">Signal peptidase I</fullName>
    </recommendedName>
</protein>
<sequence>MYPLIKSGDIIRMEKYNFNKAKVNEIILISKTNQLIAHRVIYKKDKYLITKGDHNITADGRIKKNQIIGKVTQIKRHKTSIDASHHYLFQSSIYFQEIVRLNKIFRKNNLDFVYLKGLPLYLAYFKTHPSRFYADCDLMIRRDDLAKVSAILIQEKYRLAERAYSFVHKLLKDKPTELVFVKSVGNFAVSFDVHTEPNFMLNQIGKLDVLYPQFLIDQITDLFFQEKKRMTVFNEQFSVLSEVNLILYLALHLFHHNFKGIFRLELIDKLIRKFKNFDWVQLEKKIKSYRLKNFVYPVFVMSIKYYKTPVKRKFLMAIQPDGMTNKYIAGVILKTNVFNDQTRIEAGKTRFKNIFYLSSQPFYKKILVFFSPAVVYSIMWTLFRYWKKRRFFSFLNQKLIH</sequence>
<organism evidence="2 3">
    <name type="scientific">Candidatus Gottesmanbacteria bacterium RIFCSPHIGHO2_02_FULL_39_14</name>
    <dbReference type="NCBI Taxonomy" id="1798383"/>
    <lineage>
        <taxon>Bacteria</taxon>
        <taxon>Candidatus Gottesmaniibacteriota</taxon>
    </lineage>
</organism>